<dbReference type="GO" id="GO:0016747">
    <property type="term" value="F:acyltransferase activity, transferring groups other than amino-acyl groups"/>
    <property type="evidence" value="ECO:0007669"/>
    <property type="project" value="InterPro"/>
</dbReference>
<protein>
    <submittedName>
        <fullName evidence="4">GNAT family N-acetyltransferase</fullName>
    </submittedName>
</protein>
<evidence type="ECO:0000313" key="5">
    <source>
        <dbReference type="Proteomes" id="UP000614216"/>
    </source>
</evidence>
<keyword evidence="5" id="KW-1185">Reference proteome</keyword>
<dbReference type="PANTHER" id="PTHR42919:SF8">
    <property type="entry name" value="N-ALPHA-ACETYLTRANSFERASE 50"/>
    <property type="match status" value="1"/>
</dbReference>
<dbReference type="RefSeq" id="WP_202856156.1">
    <property type="nucleotide sequence ID" value="NZ_JAEUGD010000031.1"/>
</dbReference>
<comment type="caution">
    <text evidence="4">The sequence shown here is derived from an EMBL/GenBank/DDBJ whole genome shotgun (WGS) entry which is preliminary data.</text>
</comment>
<dbReference type="SUPFAM" id="SSF55729">
    <property type="entry name" value="Acyl-CoA N-acyltransferases (Nat)"/>
    <property type="match status" value="1"/>
</dbReference>
<dbReference type="Proteomes" id="UP000614216">
    <property type="component" value="Unassembled WGS sequence"/>
</dbReference>
<keyword evidence="1" id="KW-0808">Transferase</keyword>
<keyword evidence="2" id="KW-0012">Acyltransferase</keyword>
<gene>
    <name evidence="4" type="ORF">JMN32_09905</name>
</gene>
<dbReference type="InterPro" id="IPR016181">
    <property type="entry name" value="Acyl_CoA_acyltransferase"/>
</dbReference>
<proteinExistence type="predicted"/>
<evidence type="ECO:0000256" key="2">
    <source>
        <dbReference type="ARBA" id="ARBA00023315"/>
    </source>
</evidence>
<sequence>MITNSDVLIRPVELSDVETLMELGSVTFKEAFGTVNTPENMQKYLNSNFNQKVLTAEVKNPESMFFFAQQSEQVIGYLKVNLGNAQTESMPDNTMEIERIYVLAKYYGKGIAKLLFEQAISVANQNNITTVWLGVWEENPRAIKFYKKNGFVEFDKHNFILGDDVQTDILMKLALK</sequence>
<dbReference type="AlphaFoldDB" id="A0A937FYB9"/>
<evidence type="ECO:0000313" key="4">
    <source>
        <dbReference type="EMBL" id="MBL6446625.1"/>
    </source>
</evidence>
<dbReference type="PROSITE" id="PS51186">
    <property type="entry name" value="GNAT"/>
    <property type="match status" value="1"/>
</dbReference>
<evidence type="ECO:0000259" key="3">
    <source>
        <dbReference type="PROSITE" id="PS51186"/>
    </source>
</evidence>
<feature type="domain" description="N-acetyltransferase" evidence="3">
    <location>
        <begin position="7"/>
        <end position="176"/>
    </location>
</feature>
<name>A0A937FYB9_9BACT</name>
<evidence type="ECO:0000256" key="1">
    <source>
        <dbReference type="ARBA" id="ARBA00022679"/>
    </source>
</evidence>
<dbReference type="InterPro" id="IPR000182">
    <property type="entry name" value="GNAT_dom"/>
</dbReference>
<dbReference type="InterPro" id="IPR051556">
    <property type="entry name" value="N-term/lysine_N-AcTrnsfr"/>
</dbReference>
<dbReference type="CDD" id="cd04301">
    <property type="entry name" value="NAT_SF"/>
    <property type="match status" value="1"/>
</dbReference>
<reference evidence="4" key="1">
    <citation type="submission" date="2021-01" db="EMBL/GenBank/DDBJ databases">
        <title>Fulvivirga kasyanovii gen. nov., sp nov., a novel member of the phylum Bacteroidetes isolated from seawater in a mussel farm.</title>
        <authorList>
            <person name="Zhao L.-H."/>
            <person name="Wang Z.-J."/>
        </authorList>
    </citation>
    <scope>NUCLEOTIDE SEQUENCE</scope>
    <source>
        <strain evidence="4">29W222</strain>
    </source>
</reference>
<dbReference type="PANTHER" id="PTHR42919">
    <property type="entry name" value="N-ALPHA-ACETYLTRANSFERASE"/>
    <property type="match status" value="1"/>
</dbReference>
<dbReference type="Gene3D" id="3.40.630.30">
    <property type="match status" value="1"/>
</dbReference>
<organism evidence="4 5">
    <name type="scientific">Fulvivirga marina</name>
    <dbReference type="NCBI Taxonomy" id="2494733"/>
    <lineage>
        <taxon>Bacteria</taxon>
        <taxon>Pseudomonadati</taxon>
        <taxon>Bacteroidota</taxon>
        <taxon>Cytophagia</taxon>
        <taxon>Cytophagales</taxon>
        <taxon>Fulvivirgaceae</taxon>
        <taxon>Fulvivirga</taxon>
    </lineage>
</organism>
<dbReference type="EMBL" id="JAEUGD010000031">
    <property type="protein sequence ID" value="MBL6446625.1"/>
    <property type="molecule type" value="Genomic_DNA"/>
</dbReference>
<dbReference type="Pfam" id="PF00583">
    <property type="entry name" value="Acetyltransf_1"/>
    <property type="match status" value="1"/>
</dbReference>
<accession>A0A937FYB9</accession>